<dbReference type="InterPro" id="IPR029063">
    <property type="entry name" value="SAM-dependent_MTases_sf"/>
</dbReference>
<keyword evidence="3" id="KW-0808">Transferase</keyword>
<evidence type="ECO:0000259" key="2">
    <source>
        <dbReference type="Pfam" id="PF13649"/>
    </source>
</evidence>
<dbReference type="CDD" id="cd02440">
    <property type="entry name" value="AdoMet_MTases"/>
    <property type="match status" value="1"/>
</dbReference>
<keyword evidence="4" id="KW-1185">Reference proteome</keyword>
<proteinExistence type="predicted"/>
<evidence type="ECO:0000256" key="1">
    <source>
        <dbReference type="SAM" id="MobiDB-lite"/>
    </source>
</evidence>
<dbReference type="Pfam" id="PF13649">
    <property type="entry name" value="Methyltransf_25"/>
    <property type="match status" value="1"/>
</dbReference>
<keyword evidence="3" id="KW-0489">Methyltransferase</keyword>
<dbReference type="AlphaFoldDB" id="A6FZC0"/>
<protein>
    <submittedName>
        <fullName evidence="3">Methyltransferase type 12</fullName>
    </submittedName>
</protein>
<gene>
    <name evidence="3" type="ORF">PPSIR1_25531</name>
</gene>
<dbReference type="SUPFAM" id="SSF53335">
    <property type="entry name" value="S-adenosyl-L-methionine-dependent methyltransferases"/>
    <property type="match status" value="1"/>
</dbReference>
<dbReference type="Gene3D" id="2.20.25.110">
    <property type="entry name" value="S-adenosyl-L-methionine-dependent methyltransferases"/>
    <property type="match status" value="1"/>
</dbReference>
<comment type="caution">
    <text evidence="3">The sequence shown here is derived from an EMBL/GenBank/DDBJ whole genome shotgun (WGS) entry which is preliminary data.</text>
</comment>
<name>A6FZC0_9BACT</name>
<dbReference type="GO" id="GO:0008168">
    <property type="term" value="F:methyltransferase activity"/>
    <property type="evidence" value="ECO:0007669"/>
    <property type="project" value="UniProtKB-KW"/>
</dbReference>
<dbReference type="STRING" id="391625.PPSIR1_25531"/>
<accession>A6FZC0</accession>
<evidence type="ECO:0000313" key="4">
    <source>
        <dbReference type="Proteomes" id="UP000005801"/>
    </source>
</evidence>
<dbReference type="Gene3D" id="3.40.50.150">
    <property type="entry name" value="Vaccinia Virus protein VP39"/>
    <property type="match status" value="1"/>
</dbReference>
<dbReference type="eggNOG" id="COG2226">
    <property type="taxonomic scope" value="Bacteria"/>
</dbReference>
<dbReference type="Proteomes" id="UP000005801">
    <property type="component" value="Unassembled WGS sequence"/>
</dbReference>
<sequence length="283" mass="32544">MRPQGPNLSPSLRPTMSTTDATFPEVPDQPALYDWLYEHTDKDVEMYRALTRPHARVLECAVGTGRLAIPIAEQGTAVHGLDYSAGMLDLFRTKLQGEPEAVRERITLTQGDMRDFDLGERFPFVFIPFGSFVYLLTLDDQIACFGALLRHLEPGGTLVLDVPTWEEAVDESWLMNDERVMKIRQGRDPKTNKMTEMWTTNRFDASTQLMTQDRHYRIYAADGSLEREQVVVWRSRFFFLGELELLARMHGLEITDTYGDFEFGPYTHRSEVAVVVMRRRPEA</sequence>
<organism evidence="3 4">
    <name type="scientific">Plesiocystis pacifica SIR-1</name>
    <dbReference type="NCBI Taxonomy" id="391625"/>
    <lineage>
        <taxon>Bacteria</taxon>
        <taxon>Pseudomonadati</taxon>
        <taxon>Myxococcota</taxon>
        <taxon>Polyangia</taxon>
        <taxon>Nannocystales</taxon>
        <taxon>Nannocystaceae</taxon>
        <taxon>Plesiocystis</taxon>
    </lineage>
</organism>
<feature type="compositionally biased region" description="Polar residues" evidence="1">
    <location>
        <begin position="1"/>
        <end position="21"/>
    </location>
</feature>
<dbReference type="EMBL" id="ABCS01000006">
    <property type="protein sequence ID" value="EDM81004.1"/>
    <property type="molecule type" value="Genomic_DNA"/>
</dbReference>
<evidence type="ECO:0000313" key="3">
    <source>
        <dbReference type="EMBL" id="EDM81004.1"/>
    </source>
</evidence>
<feature type="region of interest" description="Disordered" evidence="1">
    <location>
        <begin position="1"/>
        <end position="24"/>
    </location>
</feature>
<dbReference type="InterPro" id="IPR041698">
    <property type="entry name" value="Methyltransf_25"/>
</dbReference>
<reference evidence="3 4" key="1">
    <citation type="submission" date="2007-06" db="EMBL/GenBank/DDBJ databases">
        <authorList>
            <person name="Shimkets L."/>
            <person name="Ferriera S."/>
            <person name="Johnson J."/>
            <person name="Kravitz S."/>
            <person name="Beeson K."/>
            <person name="Sutton G."/>
            <person name="Rogers Y.-H."/>
            <person name="Friedman R."/>
            <person name="Frazier M."/>
            <person name="Venter J.C."/>
        </authorList>
    </citation>
    <scope>NUCLEOTIDE SEQUENCE [LARGE SCALE GENOMIC DNA]</scope>
    <source>
        <strain evidence="3 4">SIR-1</strain>
    </source>
</reference>
<dbReference type="GO" id="GO:0032259">
    <property type="term" value="P:methylation"/>
    <property type="evidence" value="ECO:0007669"/>
    <property type="project" value="UniProtKB-KW"/>
</dbReference>
<feature type="domain" description="Methyltransferase" evidence="2">
    <location>
        <begin position="57"/>
        <end position="156"/>
    </location>
</feature>